<organism evidence="1 2">
    <name type="scientific">Dallia pectoralis</name>
    <name type="common">Alaska blackfish</name>
    <dbReference type="NCBI Taxonomy" id="75939"/>
    <lineage>
        <taxon>Eukaryota</taxon>
        <taxon>Metazoa</taxon>
        <taxon>Chordata</taxon>
        <taxon>Craniata</taxon>
        <taxon>Vertebrata</taxon>
        <taxon>Euteleostomi</taxon>
        <taxon>Actinopterygii</taxon>
        <taxon>Neopterygii</taxon>
        <taxon>Teleostei</taxon>
        <taxon>Protacanthopterygii</taxon>
        <taxon>Esociformes</taxon>
        <taxon>Umbridae</taxon>
        <taxon>Dallia</taxon>
    </lineage>
</organism>
<protein>
    <submittedName>
        <fullName evidence="1">Uncharacterized protein</fullName>
    </submittedName>
</protein>
<evidence type="ECO:0000313" key="1">
    <source>
        <dbReference type="EMBL" id="KAJ8003545.1"/>
    </source>
</evidence>
<name>A0ACC2GJ84_DALPE</name>
<evidence type="ECO:0000313" key="2">
    <source>
        <dbReference type="Proteomes" id="UP001157502"/>
    </source>
</evidence>
<dbReference type="EMBL" id="CM055739">
    <property type="protein sequence ID" value="KAJ8003545.1"/>
    <property type="molecule type" value="Genomic_DNA"/>
</dbReference>
<sequence>MVQPNLVPLLIASGSTCTVASWPGVDHVTAARPRPSCFENNLTLEEGSIGGHTTVTGSDCGPYGREVKSVTFVTPVSESTMGAVTTLSPQICTNRCRTSSFLPSSFSPVLR</sequence>
<dbReference type="Proteomes" id="UP001157502">
    <property type="component" value="Chromosome 12"/>
</dbReference>
<keyword evidence="2" id="KW-1185">Reference proteome</keyword>
<comment type="caution">
    <text evidence="1">The sequence shown here is derived from an EMBL/GenBank/DDBJ whole genome shotgun (WGS) entry which is preliminary data.</text>
</comment>
<proteinExistence type="predicted"/>
<reference evidence="1" key="1">
    <citation type="submission" date="2021-05" db="EMBL/GenBank/DDBJ databases">
        <authorList>
            <person name="Pan Q."/>
            <person name="Jouanno E."/>
            <person name="Zahm M."/>
            <person name="Klopp C."/>
            <person name="Cabau C."/>
            <person name="Louis A."/>
            <person name="Berthelot C."/>
            <person name="Parey E."/>
            <person name="Roest Crollius H."/>
            <person name="Montfort J."/>
            <person name="Robinson-Rechavi M."/>
            <person name="Bouchez O."/>
            <person name="Lampietro C."/>
            <person name="Lopez Roques C."/>
            <person name="Donnadieu C."/>
            <person name="Postlethwait J."/>
            <person name="Bobe J."/>
            <person name="Dillon D."/>
            <person name="Chandos A."/>
            <person name="von Hippel F."/>
            <person name="Guiguen Y."/>
        </authorList>
    </citation>
    <scope>NUCLEOTIDE SEQUENCE</scope>
    <source>
        <strain evidence="1">YG-Jan2019</strain>
    </source>
</reference>
<accession>A0ACC2GJ84</accession>
<gene>
    <name evidence="1" type="ORF">DPEC_G00149460</name>
</gene>